<dbReference type="PRINTS" id="PR00834">
    <property type="entry name" value="PROTEASES2C"/>
</dbReference>
<dbReference type="PROSITE" id="PS50106">
    <property type="entry name" value="PDZ"/>
    <property type="match status" value="1"/>
</dbReference>
<dbReference type="PANTHER" id="PTHR22939:SF129">
    <property type="entry name" value="SERINE PROTEASE HTRA2, MITOCHONDRIAL"/>
    <property type="match status" value="1"/>
</dbReference>
<sequence>MRFMNKQNPFKFIAVAATSLLIGTFLSPIITCGDSHSDNPLQLKADGSDKLSPAQTQAVALEDAFQEVFDKASPSVVSIATERTVNVQQHPFAGDPFFDHFFGRQGRPGQGAGKVMQQKQTGLGSGIVLNDDGYIMTNHHVIKDMDKLTVKFKTHKAYEAKLIGSDETMDIALLKIDAPKGSLTPIPLADSNKVKVGNWAIAIGAPLGFEQSFTVGVVSAVQRGGIDSSGLSYIQTDAAINQGNSGGPLLNIRGEVIGINRMIASQSGGSVGIGFTIPINEARKVAEELKVNGKVVRPWLGVGLDTITEEDIAQLKLPSEKGAIVRQIIKGSPADKAGIKLGDVIIEIGGKEISAPEELINFVRGSKIGKRLEIKIIRNKNEILTQVTPEQKPN</sequence>
<dbReference type="Gene3D" id="2.30.42.10">
    <property type="match status" value="1"/>
</dbReference>
<evidence type="ECO:0000256" key="2">
    <source>
        <dbReference type="ARBA" id="ARBA00022670"/>
    </source>
</evidence>
<dbReference type="SMART" id="SM00228">
    <property type="entry name" value="PDZ"/>
    <property type="match status" value="1"/>
</dbReference>
<proteinExistence type="inferred from homology"/>
<evidence type="ECO:0000313" key="6">
    <source>
        <dbReference type="Proteomes" id="UP000298264"/>
    </source>
</evidence>
<organism evidence="5 6">
    <name type="scientific">Leptospira ilyithenensis</name>
    <dbReference type="NCBI Taxonomy" id="2484901"/>
    <lineage>
        <taxon>Bacteria</taxon>
        <taxon>Pseudomonadati</taxon>
        <taxon>Spirochaetota</taxon>
        <taxon>Spirochaetia</taxon>
        <taxon>Leptospirales</taxon>
        <taxon>Leptospiraceae</taxon>
        <taxon>Leptospira</taxon>
    </lineage>
</organism>
<dbReference type="GO" id="GO:0004252">
    <property type="term" value="F:serine-type endopeptidase activity"/>
    <property type="evidence" value="ECO:0007669"/>
    <property type="project" value="InterPro"/>
</dbReference>
<keyword evidence="2" id="KW-0645">Protease</keyword>
<evidence type="ECO:0000256" key="1">
    <source>
        <dbReference type="ARBA" id="ARBA00010541"/>
    </source>
</evidence>
<dbReference type="AlphaFoldDB" id="A0A4R9LLI6"/>
<evidence type="ECO:0000259" key="4">
    <source>
        <dbReference type="PROSITE" id="PS50106"/>
    </source>
</evidence>
<comment type="similarity">
    <text evidence="1">Belongs to the peptidase S1C family.</text>
</comment>
<gene>
    <name evidence="5" type="ORF">EHS11_16930</name>
</gene>
<reference evidence="5" key="1">
    <citation type="journal article" date="2019" name="PLoS Negl. Trop. Dis.">
        <title>Revisiting the worldwide diversity of Leptospira species in the environment.</title>
        <authorList>
            <person name="Vincent A.T."/>
            <person name="Schiettekatte O."/>
            <person name="Bourhy P."/>
            <person name="Veyrier F.J."/>
            <person name="Picardeau M."/>
        </authorList>
    </citation>
    <scope>NUCLEOTIDE SEQUENCE [LARGE SCALE GENOMIC DNA]</scope>
    <source>
        <strain evidence="5">201400974</strain>
    </source>
</reference>
<dbReference type="Pfam" id="PF13180">
    <property type="entry name" value="PDZ_2"/>
    <property type="match status" value="1"/>
</dbReference>
<keyword evidence="6" id="KW-1185">Reference proteome</keyword>
<dbReference type="GO" id="GO:0006508">
    <property type="term" value="P:proteolysis"/>
    <property type="evidence" value="ECO:0007669"/>
    <property type="project" value="UniProtKB-KW"/>
</dbReference>
<dbReference type="Gene3D" id="2.40.10.120">
    <property type="match status" value="1"/>
</dbReference>
<dbReference type="PANTHER" id="PTHR22939">
    <property type="entry name" value="SERINE PROTEASE FAMILY S1C HTRA-RELATED"/>
    <property type="match status" value="1"/>
</dbReference>
<dbReference type="EMBL" id="RQHV01000062">
    <property type="protein sequence ID" value="TGN06838.1"/>
    <property type="molecule type" value="Genomic_DNA"/>
</dbReference>
<dbReference type="SUPFAM" id="SSF50494">
    <property type="entry name" value="Trypsin-like serine proteases"/>
    <property type="match status" value="1"/>
</dbReference>
<keyword evidence="3" id="KW-0378">Hydrolase</keyword>
<dbReference type="InterPro" id="IPR009003">
    <property type="entry name" value="Peptidase_S1_PA"/>
</dbReference>
<feature type="domain" description="PDZ" evidence="4">
    <location>
        <begin position="284"/>
        <end position="366"/>
    </location>
</feature>
<dbReference type="InterPro" id="IPR036034">
    <property type="entry name" value="PDZ_sf"/>
</dbReference>
<comment type="caution">
    <text evidence="5">The sequence shown here is derived from an EMBL/GenBank/DDBJ whole genome shotgun (WGS) entry which is preliminary data.</text>
</comment>
<dbReference type="InterPro" id="IPR001940">
    <property type="entry name" value="Peptidase_S1C"/>
</dbReference>
<dbReference type="InterPro" id="IPR001478">
    <property type="entry name" value="PDZ"/>
</dbReference>
<evidence type="ECO:0000313" key="5">
    <source>
        <dbReference type="EMBL" id="TGN06838.1"/>
    </source>
</evidence>
<dbReference type="Proteomes" id="UP000298264">
    <property type="component" value="Unassembled WGS sequence"/>
</dbReference>
<dbReference type="Pfam" id="PF13365">
    <property type="entry name" value="Trypsin_2"/>
    <property type="match status" value="1"/>
</dbReference>
<accession>A0A4R9LLI6</accession>
<dbReference type="SUPFAM" id="SSF50156">
    <property type="entry name" value="PDZ domain-like"/>
    <property type="match status" value="1"/>
</dbReference>
<dbReference type="OrthoDB" id="9758917at2"/>
<evidence type="ECO:0000256" key="3">
    <source>
        <dbReference type="ARBA" id="ARBA00022801"/>
    </source>
</evidence>
<protein>
    <submittedName>
        <fullName evidence="5">PDZ domain-containing protein</fullName>
    </submittedName>
</protein>
<name>A0A4R9LLI6_9LEPT</name>